<dbReference type="Proteomes" id="UP000694867">
    <property type="component" value="Unplaced"/>
</dbReference>
<feature type="domain" description="PRMT5 arginine-N-methyltransferase" evidence="8">
    <location>
        <begin position="268"/>
        <end position="437"/>
    </location>
</feature>
<keyword evidence="11" id="KW-1185">Reference proteome</keyword>
<dbReference type="PIRSF" id="PIRSF015894">
    <property type="entry name" value="Skb1_MeTrfase"/>
    <property type="match status" value="1"/>
</dbReference>
<dbReference type="GO" id="GO:0005634">
    <property type="term" value="C:nucleus"/>
    <property type="evidence" value="ECO:0007669"/>
    <property type="project" value="TreeGrafter"/>
</dbReference>
<dbReference type="GeneID" id="114827984"/>
<accession>A0AAJ7WI46</accession>
<dbReference type="CTD" id="36809"/>
<proteinExistence type="inferred from homology"/>
<dbReference type="PANTHER" id="PTHR10738">
    <property type="entry name" value="PROTEIN ARGININE N-METHYLTRANSFERASE 5"/>
    <property type="match status" value="1"/>
</dbReference>
<dbReference type="Pfam" id="PF17285">
    <property type="entry name" value="PRMT5_TIM"/>
    <property type="match status" value="1"/>
</dbReference>
<dbReference type="GO" id="GO:0016274">
    <property type="term" value="F:protein-arginine N-methyltransferase activity"/>
    <property type="evidence" value="ECO:0007669"/>
    <property type="project" value="InterPro"/>
</dbReference>
<feature type="active site" description="Proton donor/acceptor" evidence="5">
    <location>
        <position position="417"/>
    </location>
</feature>
<keyword evidence="3 4" id="KW-0949">S-adenosyl-L-methionine</keyword>
<dbReference type="RefSeq" id="XP_028967936.1">
    <property type="nucleotide sequence ID" value="XM_029112103.1"/>
</dbReference>
<evidence type="ECO:0000313" key="12">
    <source>
        <dbReference type="RefSeq" id="XP_028967936.1"/>
    </source>
</evidence>
<keyword evidence="1 4" id="KW-0489">Methyltransferase</keyword>
<dbReference type="GO" id="GO:0005829">
    <property type="term" value="C:cytosol"/>
    <property type="evidence" value="ECO:0007669"/>
    <property type="project" value="TreeGrafter"/>
</dbReference>
<dbReference type="InterPro" id="IPR035247">
    <property type="entry name" value="PRMT5_TIM"/>
</dbReference>
<comment type="similarity">
    <text evidence="4">Belongs to the class I-like SAM-binding methyltransferase superfamily.</text>
</comment>
<evidence type="ECO:0000256" key="6">
    <source>
        <dbReference type="PIRSR" id="PIRSR015894-2"/>
    </source>
</evidence>
<feature type="domain" description="PRMT5 TIM barrel" evidence="9">
    <location>
        <begin position="59"/>
        <end position="259"/>
    </location>
</feature>
<dbReference type="Gene3D" id="3.20.20.150">
    <property type="entry name" value="Divalent-metal-dependent TIM barrel enzymes"/>
    <property type="match status" value="1"/>
</dbReference>
<feature type="site" description="Critical for specifying symmetric addition of methyl groups" evidence="7">
    <location>
        <position position="298"/>
    </location>
</feature>
<dbReference type="InterPro" id="IPR029063">
    <property type="entry name" value="SAM-dependent_MTases_sf"/>
</dbReference>
<sequence>MAERAPRLSTCIDMYGAENLLEAVAFARAQGFSFVSTNAIFEEDKDGVRGRGPQEIPSGTYQDGIQSRVTPDLDVDVEDEELRTKNQLLLKREIEYATFLGIQVLQIDLTRKHRNLAATLQNCLQQLESSHSVPVVWMIVSLCGPPEDEFETFRRWQSFREAFEACPKIWVALIIPPNLPDNLDEILDLWMGEQVAALYISTKQFIMNANNFPVLSKPFQNVVRKLMGLHPVIAFTDVSVDDTALKPKFFADYMNHMFAQRIHVGPLQEEFTCGFHDNLQIPLQPLADHLESVTYEIFEKDPVKYIKYREAFLEAFSDLRSMVEERKSPLVVMVVGAGRGPLVSLCLRCSTEADVPLKLYAVEKNPSAVNVLRISNRDIWQGQVTVVDSDMRTYTPENGELADILVSELLGSWGDNELSPECLDGAQRLLKPSGISIPSSYTSYVNPIQCAMMHRQAKDLRDDHKPQGHQLSTPYVVYFRHVNHLAEPKKLFEFKHPNRDLKGKSQSNAHNERLLDLSWESKTSCIFHGFAGYFDCVLYKNIGISTHPKTHTHSMNSWFPVFIPIQQPQSVKKGERISVTFWRKVCSAKVWYQWMVSEPQASIVHNVGGRSSSIGLAS</sequence>
<dbReference type="Pfam" id="PF05185">
    <property type="entry name" value="PRMT5"/>
    <property type="match status" value="1"/>
</dbReference>
<dbReference type="CDD" id="cd02440">
    <property type="entry name" value="AdoMet_MTases"/>
    <property type="match status" value="1"/>
</dbReference>
<protein>
    <recommendedName>
        <fullName evidence="4">Protein arginine N-methyltransferase</fullName>
    </recommendedName>
</protein>
<name>A0AAJ7WI46_9ACAR</name>
<dbReference type="PROSITE" id="PS51678">
    <property type="entry name" value="SAM_MT_PRMT"/>
    <property type="match status" value="1"/>
</dbReference>
<evidence type="ECO:0000256" key="7">
    <source>
        <dbReference type="PIRSR" id="PIRSR015894-3"/>
    </source>
</evidence>
<keyword evidence="2 4" id="KW-0808">Transferase</keyword>
<evidence type="ECO:0000313" key="11">
    <source>
        <dbReference type="Proteomes" id="UP000694867"/>
    </source>
</evidence>
<feature type="domain" description="PRMT5 oligomerisation" evidence="10">
    <location>
        <begin position="440"/>
        <end position="614"/>
    </location>
</feature>
<evidence type="ECO:0000259" key="8">
    <source>
        <dbReference type="Pfam" id="PF05185"/>
    </source>
</evidence>
<dbReference type="InterPro" id="IPR035075">
    <property type="entry name" value="PRMT5"/>
</dbReference>
<dbReference type="PANTHER" id="PTHR10738:SF0">
    <property type="entry name" value="PROTEIN ARGININE N-METHYLTRANSFERASE 5"/>
    <property type="match status" value="1"/>
</dbReference>
<feature type="binding site" evidence="6">
    <location>
        <begin position="390"/>
        <end position="391"/>
    </location>
    <ligand>
        <name>S-adenosyl-L-methionine</name>
        <dbReference type="ChEBI" id="CHEBI:59789"/>
    </ligand>
</feature>
<feature type="active site" description="Proton donor/acceptor" evidence="5">
    <location>
        <position position="408"/>
    </location>
</feature>
<dbReference type="Gene3D" id="2.70.160.11">
    <property type="entry name" value="Hnrnp arginine n-methyltransferase1"/>
    <property type="match status" value="1"/>
</dbReference>
<feature type="binding site" evidence="6">
    <location>
        <begin position="304"/>
        <end position="305"/>
    </location>
    <ligand>
        <name>S-adenosyl-L-methionine</name>
        <dbReference type="ChEBI" id="CHEBI:59789"/>
    </ligand>
</feature>
<dbReference type="GO" id="GO:0006355">
    <property type="term" value="P:regulation of DNA-templated transcription"/>
    <property type="evidence" value="ECO:0007669"/>
    <property type="project" value="TreeGrafter"/>
</dbReference>
<evidence type="ECO:0000256" key="2">
    <source>
        <dbReference type="ARBA" id="ARBA00022679"/>
    </source>
</evidence>
<dbReference type="KEGG" id="goe:114827984"/>
<evidence type="ECO:0000256" key="5">
    <source>
        <dbReference type="PIRSR" id="PIRSR015894-1"/>
    </source>
</evidence>
<reference evidence="12" key="1">
    <citation type="submission" date="2025-08" db="UniProtKB">
        <authorList>
            <consortium name="RefSeq"/>
        </authorList>
    </citation>
    <scope>IDENTIFICATION</scope>
</reference>
<feature type="binding site" evidence="6">
    <location>
        <position position="295"/>
    </location>
    <ligand>
        <name>S-adenosyl-L-methionine</name>
        <dbReference type="ChEBI" id="CHEBI:59789"/>
    </ligand>
</feature>
<dbReference type="SUPFAM" id="SSF53335">
    <property type="entry name" value="S-adenosyl-L-methionine-dependent methyltransferases"/>
    <property type="match status" value="1"/>
</dbReference>
<evidence type="ECO:0000259" key="9">
    <source>
        <dbReference type="Pfam" id="PF17285"/>
    </source>
</evidence>
<dbReference type="InterPro" id="IPR025799">
    <property type="entry name" value="Arg_MeTrfase"/>
</dbReference>
<dbReference type="Pfam" id="PF17286">
    <property type="entry name" value="PRMT5_C"/>
    <property type="match status" value="1"/>
</dbReference>
<evidence type="ECO:0000256" key="1">
    <source>
        <dbReference type="ARBA" id="ARBA00022603"/>
    </source>
</evidence>
<gene>
    <name evidence="12" type="primary">LOC114827984</name>
</gene>
<dbReference type="AlphaFoldDB" id="A0AAJ7WI46"/>
<dbReference type="GO" id="GO:0032259">
    <property type="term" value="P:methylation"/>
    <property type="evidence" value="ECO:0007669"/>
    <property type="project" value="UniProtKB-KW"/>
</dbReference>
<dbReference type="InterPro" id="IPR007857">
    <property type="entry name" value="Arg_MeTrfase_PRMT5"/>
</dbReference>
<dbReference type="InterPro" id="IPR035248">
    <property type="entry name" value="PRMT5_C"/>
</dbReference>
<organism evidence="11 12">
    <name type="scientific">Galendromus occidentalis</name>
    <name type="common">western predatory mite</name>
    <dbReference type="NCBI Taxonomy" id="34638"/>
    <lineage>
        <taxon>Eukaryota</taxon>
        <taxon>Metazoa</taxon>
        <taxon>Ecdysozoa</taxon>
        <taxon>Arthropoda</taxon>
        <taxon>Chelicerata</taxon>
        <taxon>Arachnida</taxon>
        <taxon>Acari</taxon>
        <taxon>Parasitiformes</taxon>
        <taxon>Mesostigmata</taxon>
        <taxon>Gamasina</taxon>
        <taxon>Phytoseioidea</taxon>
        <taxon>Phytoseiidae</taxon>
        <taxon>Typhlodrominae</taxon>
        <taxon>Galendromus</taxon>
    </lineage>
</organism>
<evidence type="ECO:0000259" key="10">
    <source>
        <dbReference type="Pfam" id="PF17286"/>
    </source>
</evidence>
<feature type="binding site" evidence="6">
    <location>
        <position position="363"/>
    </location>
    <ligand>
        <name>S-adenosyl-L-methionine</name>
        <dbReference type="ChEBI" id="CHEBI:59789"/>
    </ligand>
</feature>
<dbReference type="Gene3D" id="3.40.50.150">
    <property type="entry name" value="Vaccinia Virus protein VP39"/>
    <property type="match status" value="1"/>
</dbReference>
<evidence type="ECO:0000256" key="4">
    <source>
        <dbReference type="PIRNR" id="PIRNR015894"/>
    </source>
</evidence>
<evidence type="ECO:0000256" key="3">
    <source>
        <dbReference type="ARBA" id="ARBA00022691"/>
    </source>
</evidence>